<dbReference type="InterPro" id="IPR027843">
    <property type="entry name" value="DUF4440"/>
</dbReference>
<dbReference type="RefSeq" id="WP_144089425.1">
    <property type="nucleotide sequence ID" value="NZ_VMHE01000026.1"/>
</dbReference>
<protein>
    <submittedName>
        <fullName evidence="2">DUF4440 domain-containing protein</fullName>
    </submittedName>
</protein>
<dbReference type="SUPFAM" id="SSF54427">
    <property type="entry name" value="NTF2-like"/>
    <property type="match status" value="1"/>
</dbReference>
<comment type="caution">
    <text evidence="2">The sequence shown here is derived from an EMBL/GenBank/DDBJ whole genome shotgun (WGS) entry which is preliminary data.</text>
</comment>
<keyword evidence="3" id="KW-1185">Reference proteome</keyword>
<dbReference type="Pfam" id="PF14534">
    <property type="entry name" value="DUF4440"/>
    <property type="match status" value="1"/>
</dbReference>
<evidence type="ECO:0000313" key="3">
    <source>
        <dbReference type="Proteomes" id="UP000316425"/>
    </source>
</evidence>
<reference evidence="2 3" key="1">
    <citation type="submission" date="2019-07" db="EMBL/GenBank/DDBJ databases">
        <title>Allobacillus sp. nov. SKP isolated from shrimp paste of Euphausiacea.</title>
        <authorList>
            <person name="Kanchanasin P."/>
            <person name="Tanasupawat S."/>
            <person name="Shi W."/>
            <person name="Wu L."/>
            <person name="Ma J."/>
        </authorList>
    </citation>
    <scope>NUCLEOTIDE SEQUENCE [LARGE SCALE GENOMIC DNA]</scope>
    <source>
        <strain evidence="2 3">SKP4-8</strain>
    </source>
</reference>
<dbReference type="EMBL" id="VMHE01000026">
    <property type="protein sequence ID" value="TSJ61265.1"/>
    <property type="molecule type" value="Genomic_DNA"/>
</dbReference>
<dbReference type="OrthoDB" id="121974at2"/>
<dbReference type="Gene3D" id="3.10.450.50">
    <property type="match status" value="1"/>
</dbReference>
<evidence type="ECO:0000313" key="2">
    <source>
        <dbReference type="EMBL" id="TSJ61265.1"/>
    </source>
</evidence>
<feature type="domain" description="DUF4440" evidence="1">
    <location>
        <begin position="9"/>
        <end position="106"/>
    </location>
</feature>
<organism evidence="2 3">
    <name type="scientific">Allobacillus salarius</name>
    <dbReference type="NCBI Taxonomy" id="1955272"/>
    <lineage>
        <taxon>Bacteria</taxon>
        <taxon>Bacillati</taxon>
        <taxon>Bacillota</taxon>
        <taxon>Bacilli</taxon>
        <taxon>Bacillales</taxon>
        <taxon>Bacillaceae</taxon>
        <taxon>Allobacillus</taxon>
    </lineage>
</organism>
<sequence>MNPILKDQLRRLEETHINIEVRKSKEKLADILADDFFEIGSSGRMFDIEECLRAGVAIAEMEIHHYEIHPLAPDVVLATYFLTDKTRNRNTLRNSIWKWIDGRWQLYFHQGTITDMKLSEVETSRFT</sequence>
<gene>
    <name evidence="2" type="ORF">FPQ13_11240</name>
</gene>
<dbReference type="Proteomes" id="UP000316425">
    <property type="component" value="Unassembled WGS sequence"/>
</dbReference>
<proteinExistence type="predicted"/>
<accession>A0A556PA68</accession>
<dbReference type="InterPro" id="IPR032710">
    <property type="entry name" value="NTF2-like_dom_sf"/>
</dbReference>
<name>A0A556PA68_9BACI</name>
<dbReference type="AlphaFoldDB" id="A0A556PA68"/>
<evidence type="ECO:0000259" key="1">
    <source>
        <dbReference type="Pfam" id="PF14534"/>
    </source>
</evidence>